<dbReference type="InterPro" id="IPR014729">
    <property type="entry name" value="Rossmann-like_a/b/a_fold"/>
</dbReference>
<dbReference type="PANTHER" id="PTHR43033:SF1">
    <property type="entry name" value="TRNA(ILE)-LYSIDINE SYNTHASE-RELATED"/>
    <property type="match status" value="1"/>
</dbReference>
<keyword evidence="10" id="KW-1185">Reference proteome</keyword>
<name>A0A6G1K1M8_9PLEO</name>
<evidence type="ECO:0000313" key="9">
    <source>
        <dbReference type="EMBL" id="KAF2706754.1"/>
    </source>
</evidence>
<dbReference type="InterPro" id="IPR012795">
    <property type="entry name" value="tRNA_Ile_lys_synt_N"/>
</dbReference>
<dbReference type="GO" id="GO:0005524">
    <property type="term" value="F:ATP binding"/>
    <property type="evidence" value="ECO:0007669"/>
    <property type="project" value="UniProtKB-KW"/>
</dbReference>
<dbReference type="Proteomes" id="UP000799428">
    <property type="component" value="Unassembled WGS sequence"/>
</dbReference>
<dbReference type="AlphaFoldDB" id="A0A6G1K1M8"/>
<dbReference type="Pfam" id="PF01171">
    <property type="entry name" value="ATP_bind_3"/>
    <property type="match status" value="2"/>
</dbReference>
<evidence type="ECO:0000259" key="8">
    <source>
        <dbReference type="Pfam" id="PF01171"/>
    </source>
</evidence>
<dbReference type="PANTHER" id="PTHR43033">
    <property type="entry name" value="TRNA(ILE)-LYSIDINE SYNTHASE-RELATED"/>
    <property type="match status" value="1"/>
</dbReference>
<dbReference type="OrthoDB" id="434144at2759"/>
<reference evidence="9" key="1">
    <citation type="journal article" date="2020" name="Stud. Mycol.">
        <title>101 Dothideomycetes genomes: a test case for predicting lifestyles and emergence of pathogens.</title>
        <authorList>
            <person name="Haridas S."/>
            <person name="Albert R."/>
            <person name="Binder M."/>
            <person name="Bloem J."/>
            <person name="Labutti K."/>
            <person name="Salamov A."/>
            <person name="Andreopoulos B."/>
            <person name="Baker S."/>
            <person name="Barry K."/>
            <person name="Bills G."/>
            <person name="Bluhm B."/>
            <person name="Cannon C."/>
            <person name="Castanera R."/>
            <person name="Culley D."/>
            <person name="Daum C."/>
            <person name="Ezra D."/>
            <person name="Gonzalez J."/>
            <person name="Henrissat B."/>
            <person name="Kuo A."/>
            <person name="Liang C."/>
            <person name="Lipzen A."/>
            <person name="Lutzoni F."/>
            <person name="Magnuson J."/>
            <person name="Mondo S."/>
            <person name="Nolan M."/>
            <person name="Ohm R."/>
            <person name="Pangilinan J."/>
            <person name="Park H.-J."/>
            <person name="Ramirez L."/>
            <person name="Alfaro M."/>
            <person name="Sun H."/>
            <person name="Tritt A."/>
            <person name="Yoshinaga Y."/>
            <person name="Zwiers L.-H."/>
            <person name="Turgeon B."/>
            <person name="Goodwin S."/>
            <person name="Spatafora J."/>
            <person name="Crous P."/>
            <person name="Grigoriev I."/>
        </authorList>
    </citation>
    <scope>NUCLEOTIDE SEQUENCE</scope>
    <source>
        <strain evidence="9">CBS 279.74</strain>
    </source>
</reference>
<feature type="region of interest" description="Disordered" evidence="7">
    <location>
        <begin position="572"/>
        <end position="592"/>
    </location>
</feature>
<dbReference type="GO" id="GO:0032267">
    <property type="term" value="F:tRNA(Ile)-lysidine synthase activity"/>
    <property type="evidence" value="ECO:0007669"/>
    <property type="project" value="UniProtKB-EC"/>
</dbReference>
<keyword evidence="2" id="KW-0436">Ligase</keyword>
<dbReference type="EC" id="6.3.4.19" evidence="1"/>
<dbReference type="GO" id="GO:0016787">
    <property type="term" value="F:hydrolase activity"/>
    <property type="evidence" value="ECO:0007669"/>
    <property type="project" value="UniProtKB-KW"/>
</dbReference>
<feature type="compositionally biased region" description="Basic and acidic residues" evidence="7">
    <location>
        <begin position="572"/>
        <end position="584"/>
    </location>
</feature>
<dbReference type="EMBL" id="MU005775">
    <property type="protein sequence ID" value="KAF2706754.1"/>
    <property type="molecule type" value="Genomic_DNA"/>
</dbReference>
<proteinExistence type="inferred from homology"/>
<sequence>MLELHHELNLRLAVSGGVDSMALATMYSSARRKHRSLPECHGIIVDHKSRPGSSEEAEWVKEQLLSRLSITRFELRDWLTAVLVFQAVFQRVGIHSTIVPLTWPEVLDVNGVGNPRNENDVAPNFESQARKLRFQALGGLCRDKGIKNLMLAHHRDDQAETVLSRLINWNWRAGLQAIVPVNDIPECDGMHGIHQSGSIMHTLTSLPMLLEKGGVRVLRPLLGFDKDQLIATCKKYNVPWTEDETNQDPTLTERNAIRHVLRHHKLPAAICKDSLISLSKRMQERITSHKDHAEDLFNRCPLQVNLQTGSLSVRLPPVQSLLDRPIVSESDKHYARNTACILLKRIATLVSPDTPELSRFDIVTETFYPTLTPSTVGVGNDWSRNCVTLTTGKVAFTATRISHPSVSLEASADETGCDLFLRRQPVSRRDVEKLYITIPPSDHDPTAGNTWHLWDGRYWIRVQNHGKEPLIIRLFQPGDHDRLVKDDRHLVRAMLRITQNPQFGHQFPGIYRMDEDGRETLLALPSFNLTLEPIHKTKDTPMNFDIRYKQVDLGVRAPEEVIVKGITRSHNNKETSRLLAEQKRQNKRGKTK</sequence>
<evidence type="ECO:0000256" key="6">
    <source>
        <dbReference type="ARBA" id="ARBA00048539"/>
    </source>
</evidence>
<evidence type="ECO:0000256" key="4">
    <source>
        <dbReference type="ARBA" id="ARBA00022741"/>
    </source>
</evidence>
<evidence type="ECO:0000313" key="10">
    <source>
        <dbReference type="Proteomes" id="UP000799428"/>
    </source>
</evidence>
<keyword evidence="4" id="KW-0547">Nucleotide-binding</keyword>
<organism evidence="9 10">
    <name type="scientific">Pleomassaria siparia CBS 279.74</name>
    <dbReference type="NCBI Taxonomy" id="1314801"/>
    <lineage>
        <taxon>Eukaryota</taxon>
        <taxon>Fungi</taxon>
        <taxon>Dikarya</taxon>
        <taxon>Ascomycota</taxon>
        <taxon>Pezizomycotina</taxon>
        <taxon>Dothideomycetes</taxon>
        <taxon>Pleosporomycetidae</taxon>
        <taxon>Pleosporales</taxon>
        <taxon>Pleomassariaceae</taxon>
        <taxon>Pleomassaria</taxon>
    </lineage>
</organism>
<dbReference type="SUPFAM" id="SSF52402">
    <property type="entry name" value="Adenine nucleotide alpha hydrolases-like"/>
    <property type="match status" value="1"/>
</dbReference>
<gene>
    <name evidence="9" type="ORF">K504DRAFT_447655</name>
</gene>
<keyword evidence="3" id="KW-0819">tRNA processing</keyword>
<evidence type="ECO:0000256" key="1">
    <source>
        <dbReference type="ARBA" id="ARBA00013267"/>
    </source>
</evidence>
<comment type="catalytic activity">
    <reaction evidence="6">
        <text>cytidine(34) in tRNA(Ile2) + L-lysine + ATP = lysidine(34) in tRNA(Ile2) + AMP + diphosphate + H(+)</text>
        <dbReference type="Rhea" id="RHEA:43744"/>
        <dbReference type="Rhea" id="RHEA-COMP:10625"/>
        <dbReference type="Rhea" id="RHEA-COMP:10670"/>
        <dbReference type="ChEBI" id="CHEBI:15378"/>
        <dbReference type="ChEBI" id="CHEBI:30616"/>
        <dbReference type="ChEBI" id="CHEBI:32551"/>
        <dbReference type="ChEBI" id="CHEBI:33019"/>
        <dbReference type="ChEBI" id="CHEBI:82748"/>
        <dbReference type="ChEBI" id="CHEBI:83665"/>
        <dbReference type="ChEBI" id="CHEBI:456215"/>
        <dbReference type="EC" id="6.3.4.19"/>
    </reaction>
</comment>
<accession>A0A6G1K1M8</accession>
<protein>
    <recommendedName>
        <fullName evidence="1">tRNA(Ile)-lysidine synthetase</fullName>
        <ecNumber evidence="1">6.3.4.19</ecNumber>
    </recommendedName>
</protein>
<dbReference type="InterPro" id="IPR011063">
    <property type="entry name" value="TilS/TtcA_N"/>
</dbReference>
<dbReference type="CDD" id="cd01992">
    <property type="entry name" value="TilS_N"/>
    <property type="match status" value="1"/>
</dbReference>
<dbReference type="GO" id="GO:0008033">
    <property type="term" value="P:tRNA processing"/>
    <property type="evidence" value="ECO:0007669"/>
    <property type="project" value="UniProtKB-KW"/>
</dbReference>
<keyword evidence="9" id="KW-0378">Hydrolase</keyword>
<dbReference type="InterPro" id="IPR012094">
    <property type="entry name" value="tRNA_Ile_lys_synt"/>
</dbReference>
<keyword evidence="5" id="KW-0067">ATP-binding</keyword>
<evidence type="ECO:0000256" key="7">
    <source>
        <dbReference type="SAM" id="MobiDB-lite"/>
    </source>
</evidence>
<evidence type="ECO:0000256" key="5">
    <source>
        <dbReference type="ARBA" id="ARBA00022840"/>
    </source>
</evidence>
<feature type="domain" description="tRNA(Ile)-lysidine/2-thiocytidine synthase N-terminal" evidence="8">
    <location>
        <begin position="120"/>
        <end position="259"/>
    </location>
</feature>
<feature type="domain" description="tRNA(Ile)-lysidine/2-thiocytidine synthase N-terminal" evidence="8">
    <location>
        <begin position="12"/>
        <end position="62"/>
    </location>
</feature>
<dbReference type="HAMAP" id="MF_01161">
    <property type="entry name" value="tRNA_Ile_lys_synt"/>
    <property type="match status" value="1"/>
</dbReference>
<dbReference type="Gene3D" id="3.40.50.620">
    <property type="entry name" value="HUPs"/>
    <property type="match status" value="1"/>
</dbReference>
<evidence type="ECO:0000256" key="2">
    <source>
        <dbReference type="ARBA" id="ARBA00022598"/>
    </source>
</evidence>
<evidence type="ECO:0000256" key="3">
    <source>
        <dbReference type="ARBA" id="ARBA00022694"/>
    </source>
</evidence>